<evidence type="ECO:0000313" key="22">
    <source>
        <dbReference type="EMBL" id="KAH0512300.1"/>
    </source>
</evidence>
<keyword evidence="11" id="KW-0810">Translation regulation</keyword>
<comment type="pathway">
    <text evidence="4">Carbohydrate degradation; glycolysis; pyruvate from D-glyceraldehyde 3-phosphate: step 1/5.</text>
</comment>
<dbReference type="GO" id="GO:0005634">
    <property type="term" value="C:nucleus"/>
    <property type="evidence" value="ECO:0007669"/>
    <property type="project" value="UniProtKB-SubCell"/>
</dbReference>
<comment type="catalytic activity">
    <reaction evidence="19">
        <text>D-glyceraldehyde 3-phosphate + phosphate + NAD(+) = (2R)-3-phospho-glyceroyl phosphate + NADH + H(+)</text>
        <dbReference type="Rhea" id="RHEA:10300"/>
        <dbReference type="ChEBI" id="CHEBI:15378"/>
        <dbReference type="ChEBI" id="CHEBI:43474"/>
        <dbReference type="ChEBI" id="CHEBI:57540"/>
        <dbReference type="ChEBI" id="CHEBI:57604"/>
        <dbReference type="ChEBI" id="CHEBI:57945"/>
        <dbReference type="ChEBI" id="CHEBI:59776"/>
        <dbReference type="EC" id="1.2.1.12"/>
    </reaction>
</comment>
<evidence type="ECO:0000256" key="20">
    <source>
        <dbReference type="ARBA" id="ARBA00048005"/>
    </source>
</evidence>
<dbReference type="GO" id="GO:0006417">
    <property type="term" value="P:regulation of translation"/>
    <property type="evidence" value="ECO:0007669"/>
    <property type="project" value="UniProtKB-KW"/>
</dbReference>
<dbReference type="Pfam" id="PF02800">
    <property type="entry name" value="Gp_dh_C"/>
    <property type="match status" value="1"/>
</dbReference>
<evidence type="ECO:0000256" key="11">
    <source>
        <dbReference type="ARBA" id="ARBA00022845"/>
    </source>
</evidence>
<feature type="domain" description="Glyceraldehyde 3-phosphate dehydrogenase catalytic" evidence="21">
    <location>
        <begin position="1"/>
        <end position="105"/>
    </location>
</feature>
<dbReference type="AlphaFoldDB" id="A0A8J6GJX8"/>
<keyword evidence="8" id="KW-0808">Transferase</keyword>
<comment type="subunit">
    <text evidence="18">Homotetramer. Interacts with TPPP; the interaction is direct. Interacts (when S-nitrosylated) with SIAH1; leading to nuclear translocation. Interacts with RILPL1/GOSPEL, leading to prevent the interaction between GAPDH and SIAH1 and prevent nuclear translocation. Interacts with CHP1; the interaction increases the binding of CHP1 with microtubules. Associates with microtubules. Interacts with EIF1AD, USP25, PRKCI and WARS1. Interacts with phosphorylated RPL13A; inhibited by oxidatively-modified low-densitity lipoprotein (LDL(ox)). Component of the GAIT complex. Interacts with FKBP6; leading to inhibit GAPDH catalytic activity. Interacts with TRAF2, promoting TRAF2 ubiquitination. Interacts with TRAF3, promoting TRAF3 ubiquitination.</text>
</comment>
<dbReference type="InterPro" id="IPR020831">
    <property type="entry name" value="GlycerAld/Erythrose_P_DH"/>
</dbReference>
<evidence type="ECO:0000256" key="16">
    <source>
        <dbReference type="ARBA" id="ARBA00023242"/>
    </source>
</evidence>
<dbReference type="PANTHER" id="PTHR10836">
    <property type="entry name" value="GLYCERALDEHYDE 3-PHOSPHATE DEHYDROGENASE"/>
    <property type="match status" value="1"/>
</dbReference>
<evidence type="ECO:0000256" key="2">
    <source>
        <dbReference type="ARBA" id="ARBA00004245"/>
    </source>
</evidence>
<evidence type="ECO:0000256" key="9">
    <source>
        <dbReference type="ARBA" id="ARBA00022703"/>
    </source>
</evidence>
<dbReference type="GO" id="GO:0005856">
    <property type="term" value="C:cytoskeleton"/>
    <property type="evidence" value="ECO:0007669"/>
    <property type="project" value="UniProtKB-SubCell"/>
</dbReference>
<dbReference type="InterPro" id="IPR020829">
    <property type="entry name" value="GlycerAld_3-P_DH_cat"/>
</dbReference>
<dbReference type="GO" id="GO:0005829">
    <property type="term" value="C:cytosol"/>
    <property type="evidence" value="ECO:0007669"/>
    <property type="project" value="UniProtKB-SubCell"/>
</dbReference>
<dbReference type="GO" id="GO:0006096">
    <property type="term" value="P:glycolytic process"/>
    <property type="evidence" value="ECO:0007669"/>
    <property type="project" value="UniProtKB-KW"/>
</dbReference>
<keyword evidence="13" id="KW-0520">NAD</keyword>
<gene>
    <name evidence="22" type="ORF">LTLLF_144430</name>
</gene>
<evidence type="ECO:0000256" key="7">
    <source>
        <dbReference type="ARBA" id="ARBA00022490"/>
    </source>
</evidence>
<comment type="catalytic activity">
    <reaction evidence="20">
        <text>S-nitroso-L-cysteinyl-[GAPDH] + L-cysteinyl-[protein] = L-cysteinyl-[GAPDH] + S-nitroso-L-cysteinyl-[protein]</text>
        <dbReference type="Rhea" id="RHEA:66684"/>
        <dbReference type="Rhea" id="RHEA-COMP:10131"/>
        <dbReference type="Rhea" id="RHEA-COMP:17089"/>
        <dbReference type="Rhea" id="RHEA-COMP:17090"/>
        <dbReference type="Rhea" id="RHEA-COMP:17091"/>
        <dbReference type="ChEBI" id="CHEBI:29950"/>
        <dbReference type="ChEBI" id="CHEBI:149494"/>
    </reaction>
    <physiologicalReaction direction="left-to-right" evidence="20">
        <dbReference type="Rhea" id="RHEA:66685"/>
    </physiologicalReaction>
</comment>
<evidence type="ECO:0000256" key="10">
    <source>
        <dbReference type="ARBA" id="ARBA00022799"/>
    </source>
</evidence>
<dbReference type="EMBL" id="JAATJU010022000">
    <property type="protein sequence ID" value="KAH0512300.1"/>
    <property type="molecule type" value="Genomic_DNA"/>
</dbReference>
<evidence type="ECO:0000256" key="6">
    <source>
        <dbReference type="ARBA" id="ARBA00013119"/>
    </source>
</evidence>
<evidence type="ECO:0000256" key="13">
    <source>
        <dbReference type="ARBA" id="ARBA00023027"/>
    </source>
</evidence>
<keyword evidence="9" id="KW-0053">Apoptosis</keyword>
<name>A0A8J6GJX8_MICOH</name>
<protein>
    <recommendedName>
        <fullName evidence="6">glyceraldehyde-3-phosphate dehydrogenase (phosphorylating)</fullName>
        <ecNumber evidence="6">1.2.1.12</ecNumber>
    </recommendedName>
    <alternativeName>
        <fullName evidence="17">Peptidyl-cysteine S-nitrosylase GAPDH</fullName>
    </alternativeName>
</protein>
<organism evidence="22 23">
    <name type="scientific">Microtus ochrogaster</name>
    <name type="common">Prairie vole</name>
    <dbReference type="NCBI Taxonomy" id="79684"/>
    <lineage>
        <taxon>Eukaryota</taxon>
        <taxon>Metazoa</taxon>
        <taxon>Chordata</taxon>
        <taxon>Craniata</taxon>
        <taxon>Vertebrata</taxon>
        <taxon>Euteleostomi</taxon>
        <taxon>Mammalia</taxon>
        <taxon>Eutheria</taxon>
        <taxon>Euarchontoglires</taxon>
        <taxon>Glires</taxon>
        <taxon>Rodentia</taxon>
        <taxon>Myomorpha</taxon>
        <taxon>Muroidea</taxon>
        <taxon>Cricetidae</taxon>
        <taxon>Arvicolinae</taxon>
        <taxon>Microtus</taxon>
    </lineage>
</organism>
<evidence type="ECO:0000256" key="15">
    <source>
        <dbReference type="ARBA" id="ARBA00023212"/>
    </source>
</evidence>
<evidence type="ECO:0000256" key="18">
    <source>
        <dbReference type="ARBA" id="ARBA00046997"/>
    </source>
</evidence>
<dbReference type="Proteomes" id="UP000710432">
    <property type="component" value="Unassembled WGS sequence"/>
</dbReference>
<keyword evidence="7" id="KW-0963">Cytoplasm</keyword>
<evidence type="ECO:0000313" key="23">
    <source>
        <dbReference type="Proteomes" id="UP000710432"/>
    </source>
</evidence>
<dbReference type="SUPFAM" id="SSF55347">
    <property type="entry name" value="Glyceraldehyde-3-phosphate dehydrogenase-like, C-terminal domain"/>
    <property type="match status" value="1"/>
</dbReference>
<keyword evidence="12" id="KW-0560">Oxidoreductase</keyword>
<accession>A0A8J6GJX8</accession>
<evidence type="ECO:0000256" key="1">
    <source>
        <dbReference type="ARBA" id="ARBA00004123"/>
    </source>
</evidence>
<comment type="subcellular location">
    <subcellularLocation>
        <location evidence="2">Cytoplasm</location>
        <location evidence="2">Cytoskeleton</location>
    </subcellularLocation>
    <subcellularLocation>
        <location evidence="3">Cytoplasm</location>
        <location evidence="3">Cytosol</location>
    </subcellularLocation>
    <subcellularLocation>
        <location evidence="1">Nucleus</location>
    </subcellularLocation>
</comment>
<dbReference type="Gene3D" id="3.30.360.10">
    <property type="entry name" value="Dihydrodipicolinate Reductase, domain 2"/>
    <property type="match status" value="1"/>
</dbReference>
<reference evidence="22" key="1">
    <citation type="submission" date="2020-03" db="EMBL/GenBank/DDBJ databases">
        <title>Studies in the Genomics of Life Span.</title>
        <authorList>
            <person name="Glass D."/>
        </authorList>
    </citation>
    <scope>NUCLEOTIDE SEQUENCE</scope>
    <source>
        <strain evidence="22">LTLLF</strain>
        <tissue evidence="22">Muscle</tissue>
    </source>
</reference>
<sequence>MTIAHAITATQKTVDYPSGKLWHDGLGASQNIILALINAFKAVGKFIPELNGKLIGKAFSVPTLNVFIVNLTCCLEKATKYEDLKKLVKQSFESPLRGILGYSEE</sequence>
<dbReference type="PANTHER" id="PTHR10836:SF111">
    <property type="entry name" value="GLYCERALDEHYDE-3-PHOSPHATE DEHYDROGENASE"/>
    <property type="match status" value="1"/>
</dbReference>
<keyword evidence="15" id="KW-0206">Cytoskeleton</keyword>
<proteinExistence type="inferred from homology"/>
<keyword evidence="10" id="KW-0702">S-nitrosylation</keyword>
<evidence type="ECO:0000256" key="12">
    <source>
        <dbReference type="ARBA" id="ARBA00023002"/>
    </source>
</evidence>
<evidence type="ECO:0000256" key="14">
    <source>
        <dbReference type="ARBA" id="ARBA00023152"/>
    </source>
</evidence>
<dbReference type="GO" id="GO:0004365">
    <property type="term" value="F:glyceraldehyde-3-phosphate dehydrogenase (NAD+) (phosphorylating) activity"/>
    <property type="evidence" value="ECO:0007669"/>
    <property type="project" value="UniProtKB-EC"/>
</dbReference>
<evidence type="ECO:0000256" key="8">
    <source>
        <dbReference type="ARBA" id="ARBA00022679"/>
    </source>
</evidence>
<comment type="caution">
    <text evidence="22">The sequence shown here is derived from an EMBL/GenBank/DDBJ whole genome shotgun (WGS) entry which is preliminary data.</text>
</comment>
<keyword evidence="16" id="KW-0539">Nucleus</keyword>
<comment type="similarity">
    <text evidence="5">Belongs to the glyceraldehyde-3-phosphate dehydrogenase family.</text>
</comment>
<dbReference type="GO" id="GO:0016740">
    <property type="term" value="F:transferase activity"/>
    <property type="evidence" value="ECO:0007669"/>
    <property type="project" value="UniProtKB-KW"/>
</dbReference>
<evidence type="ECO:0000256" key="5">
    <source>
        <dbReference type="ARBA" id="ARBA00007406"/>
    </source>
</evidence>
<dbReference type="GO" id="GO:0006915">
    <property type="term" value="P:apoptotic process"/>
    <property type="evidence" value="ECO:0007669"/>
    <property type="project" value="UniProtKB-KW"/>
</dbReference>
<evidence type="ECO:0000256" key="3">
    <source>
        <dbReference type="ARBA" id="ARBA00004514"/>
    </source>
</evidence>
<evidence type="ECO:0000259" key="21">
    <source>
        <dbReference type="Pfam" id="PF02800"/>
    </source>
</evidence>
<dbReference type="EC" id="1.2.1.12" evidence="6"/>
<evidence type="ECO:0000256" key="17">
    <source>
        <dbReference type="ARBA" id="ARBA00031890"/>
    </source>
</evidence>
<keyword evidence="14" id="KW-0324">Glycolysis</keyword>
<evidence type="ECO:0000256" key="19">
    <source>
        <dbReference type="ARBA" id="ARBA00047698"/>
    </source>
</evidence>
<evidence type="ECO:0000256" key="4">
    <source>
        <dbReference type="ARBA" id="ARBA00004869"/>
    </source>
</evidence>